<proteinExistence type="inferred from homology"/>
<keyword evidence="1 4" id="KW-0732">Signal</keyword>
<evidence type="ECO:0000313" key="7">
    <source>
        <dbReference type="Proteomes" id="UP000823388"/>
    </source>
</evidence>
<evidence type="ECO:0000313" key="6">
    <source>
        <dbReference type="EMBL" id="KAG2559809.1"/>
    </source>
</evidence>
<dbReference type="Gene3D" id="1.20.140.40">
    <property type="entry name" value="Invertase/pectin methylesterase inhibitor family protein"/>
    <property type="match status" value="1"/>
</dbReference>
<evidence type="ECO:0000256" key="1">
    <source>
        <dbReference type="ARBA" id="ARBA00022729"/>
    </source>
</evidence>
<keyword evidence="2" id="KW-1015">Disulfide bond</keyword>
<dbReference type="SUPFAM" id="SSF101148">
    <property type="entry name" value="Plant invertase/pectin methylesterase inhibitor"/>
    <property type="match status" value="1"/>
</dbReference>
<dbReference type="Pfam" id="PF04043">
    <property type="entry name" value="PMEI"/>
    <property type="match status" value="1"/>
</dbReference>
<dbReference type="InterPro" id="IPR035513">
    <property type="entry name" value="Invertase/methylesterase_inhib"/>
</dbReference>
<feature type="chain" id="PRO_5035949455" description="Pectinesterase inhibitor domain-containing protein" evidence="4">
    <location>
        <begin position="34"/>
        <end position="207"/>
    </location>
</feature>
<dbReference type="NCBIfam" id="TIGR01614">
    <property type="entry name" value="PME_inhib"/>
    <property type="match status" value="1"/>
</dbReference>
<evidence type="ECO:0000256" key="2">
    <source>
        <dbReference type="ARBA" id="ARBA00023157"/>
    </source>
</evidence>
<evidence type="ECO:0000259" key="5">
    <source>
        <dbReference type="SMART" id="SM00856"/>
    </source>
</evidence>
<feature type="domain" description="Pectinesterase inhibitor" evidence="5">
    <location>
        <begin position="44"/>
        <end position="202"/>
    </location>
</feature>
<evidence type="ECO:0000256" key="4">
    <source>
        <dbReference type="SAM" id="SignalP"/>
    </source>
</evidence>
<dbReference type="AlphaFoldDB" id="A0A8T0PGP8"/>
<comment type="similarity">
    <text evidence="3">Belongs to the PMEI family.</text>
</comment>
<dbReference type="GO" id="GO:0004857">
    <property type="term" value="F:enzyme inhibitor activity"/>
    <property type="evidence" value="ECO:0007669"/>
    <property type="project" value="InterPro"/>
</dbReference>
<keyword evidence="7" id="KW-1185">Reference proteome</keyword>
<gene>
    <name evidence="6" type="ORF">PVAP13_8KG015700</name>
</gene>
<reference evidence="6 7" key="1">
    <citation type="submission" date="2020-05" db="EMBL/GenBank/DDBJ databases">
        <title>WGS assembly of Panicum virgatum.</title>
        <authorList>
            <person name="Lovell J.T."/>
            <person name="Jenkins J."/>
            <person name="Shu S."/>
            <person name="Juenger T.E."/>
            <person name="Schmutz J."/>
        </authorList>
    </citation>
    <scope>NUCLEOTIDE SEQUENCE [LARGE SCALE GENOMIC DNA]</scope>
    <source>
        <strain evidence="7">cv. AP13</strain>
    </source>
</reference>
<dbReference type="SMART" id="SM00856">
    <property type="entry name" value="PMEI"/>
    <property type="match status" value="1"/>
</dbReference>
<sequence>MAMAAAAAAASSYLSNASAILLYAALFLAGAHAEPDPTQVATTSQVPSILPVCKTVGGGSTFFDVQFCLEALGSDGRSANAGANYGACSVIAADLLTANATSTADKIDGLLRERAGKDDDEATTTTRCLRACRALYGGVARGQPGCAAAVRGRRSGEATRCLERAASAAAECEEGFRKSKVASPVTMENDDVFKLAKLAVALLSWAH</sequence>
<dbReference type="CDD" id="cd15795">
    <property type="entry name" value="PMEI-Pla_a_1_like"/>
    <property type="match status" value="1"/>
</dbReference>
<feature type="signal peptide" evidence="4">
    <location>
        <begin position="1"/>
        <end position="33"/>
    </location>
</feature>
<dbReference type="OrthoDB" id="689831at2759"/>
<evidence type="ECO:0000256" key="3">
    <source>
        <dbReference type="ARBA" id="ARBA00038471"/>
    </source>
</evidence>
<protein>
    <recommendedName>
        <fullName evidence="5">Pectinesterase inhibitor domain-containing protein</fullName>
    </recommendedName>
</protein>
<accession>A0A8T0PGP8</accession>
<comment type="caution">
    <text evidence="6">The sequence shown here is derived from an EMBL/GenBank/DDBJ whole genome shotgun (WGS) entry which is preliminary data.</text>
</comment>
<organism evidence="6 7">
    <name type="scientific">Panicum virgatum</name>
    <name type="common">Blackwell switchgrass</name>
    <dbReference type="NCBI Taxonomy" id="38727"/>
    <lineage>
        <taxon>Eukaryota</taxon>
        <taxon>Viridiplantae</taxon>
        <taxon>Streptophyta</taxon>
        <taxon>Embryophyta</taxon>
        <taxon>Tracheophyta</taxon>
        <taxon>Spermatophyta</taxon>
        <taxon>Magnoliopsida</taxon>
        <taxon>Liliopsida</taxon>
        <taxon>Poales</taxon>
        <taxon>Poaceae</taxon>
        <taxon>PACMAD clade</taxon>
        <taxon>Panicoideae</taxon>
        <taxon>Panicodae</taxon>
        <taxon>Paniceae</taxon>
        <taxon>Panicinae</taxon>
        <taxon>Panicum</taxon>
        <taxon>Panicum sect. Hiantes</taxon>
    </lineage>
</organism>
<dbReference type="EMBL" id="CM029051">
    <property type="protein sequence ID" value="KAG2559809.1"/>
    <property type="molecule type" value="Genomic_DNA"/>
</dbReference>
<name>A0A8T0PGP8_PANVG</name>
<dbReference type="PANTHER" id="PTHR35357">
    <property type="entry name" value="OS02G0537100 PROTEIN"/>
    <property type="match status" value="1"/>
</dbReference>
<dbReference type="PANTHER" id="PTHR35357:SF23">
    <property type="entry name" value="PECTINESTERASE INHIBITOR DOMAIN-CONTAINING PROTEIN"/>
    <property type="match status" value="1"/>
</dbReference>
<dbReference type="FunFam" id="1.20.140.40:FF:000002">
    <property type="entry name" value="Putative invertase inhibitor"/>
    <property type="match status" value="1"/>
</dbReference>
<dbReference type="Proteomes" id="UP000823388">
    <property type="component" value="Chromosome 8K"/>
</dbReference>
<dbReference type="InterPro" id="IPR006501">
    <property type="entry name" value="Pectinesterase_inhib_dom"/>
</dbReference>
<dbReference type="GO" id="GO:0005576">
    <property type="term" value="C:extracellular region"/>
    <property type="evidence" value="ECO:0007669"/>
    <property type="project" value="UniProtKB-ARBA"/>
</dbReference>
<dbReference type="InterPro" id="IPR034088">
    <property type="entry name" value="Pla_a_1-like"/>
</dbReference>